<accession>A0A921QZH3</accession>
<evidence type="ECO:0000313" key="1">
    <source>
        <dbReference type="EMBL" id="KAG0530478.1"/>
    </source>
</evidence>
<protein>
    <submittedName>
        <fullName evidence="1">Uncharacterized protein</fullName>
    </submittedName>
</protein>
<evidence type="ECO:0000313" key="2">
    <source>
        <dbReference type="Proteomes" id="UP000807115"/>
    </source>
</evidence>
<dbReference type="AlphaFoldDB" id="A0A921QZH3"/>
<reference evidence="1" key="1">
    <citation type="journal article" date="2019" name="BMC Genomics">
        <title>A new reference genome for Sorghum bicolor reveals high levels of sequence similarity between sweet and grain genotypes: implications for the genetics of sugar metabolism.</title>
        <authorList>
            <person name="Cooper E.A."/>
            <person name="Brenton Z.W."/>
            <person name="Flinn B.S."/>
            <person name="Jenkins J."/>
            <person name="Shu S."/>
            <person name="Flowers D."/>
            <person name="Luo F."/>
            <person name="Wang Y."/>
            <person name="Xia P."/>
            <person name="Barry K."/>
            <person name="Daum C."/>
            <person name="Lipzen A."/>
            <person name="Yoshinaga Y."/>
            <person name="Schmutz J."/>
            <person name="Saski C."/>
            <person name="Vermerris W."/>
            <person name="Kresovich S."/>
        </authorList>
    </citation>
    <scope>NUCLEOTIDE SEQUENCE</scope>
</reference>
<dbReference type="Proteomes" id="UP000807115">
    <property type="component" value="Chromosome 5"/>
</dbReference>
<sequence length="77" mass="8580">MLGLMVACVSGRDPAIWLITITCSKDLRRSPWLAGNKGLTIQLCVLSRLSLTRSCNANKWGHYSQALRLDGQFKLTM</sequence>
<name>A0A921QZH3_SORBI</name>
<comment type="caution">
    <text evidence="1">The sequence shown here is derived from an EMBL/GenBank/DDBJ whole genome shotgun (WGS) entry which is preliminary data.</text>
</comment>
<organism evidence="1 2">
    <name type="scientific">Sorghum bicolor</name>
    <name type="common">Sorghum</name>
    <name type="synonym">Sorghum vulgare</name>
    <dbReference type="NCBI Taxonomy" id="4558"/>
    <lineage>
        <taxon>Eukaryota</taxon>
        <taxon>Viridiplantae</taxon>
        <taxon>Streptophyta</taxon>
        <taxon>Embryophyta</taxon>
        <taxon>Tracheophyta</taxon>
        <taxon>Spermatophyta</taxon>
        <taxon>Magnoliopsida</taxon>
        <taxon>Liliopsida</taxon>
        <taxon>Poales</taxon>
        <taxon>Poaceae</taxon>
        <taxon>PACMAD clade</taxon>
        <taxon>Panicoideae</taxon>
        <taxon>Andropogonodae</taxon>
        <taxon>Andropogoneae</taxon>
        <taxon>Sorghinae</taxon>
        <taxon>Sorghum</taxon>
    </lineage>
</organism>
<reference evidence="1" key="2">
    <citation type="submission" date="2020-10" db="EMBL/GenBank/DDBJ databases">
        <authorList>
            <person name="Cooper E.A."/>
            <person name="Brenton Z.W."/>
            <person name="Flinn B.S."/>
            <person name="Jenkins J."/>
            <person name="Shu S."/>
            <person name="Flowers D."/>
            <person name="Luo F."/>
            <person name="Wang Y."/>
            <person name="Xia P."/>
            <person name="Barry K."/>
            <person name="Daum C."/>
            <person name="Lipzen A."/>
            <person name="Yoshinaga Y."/>
            <person name="Schmutz J."/>
            <person name="Saski C."/>
            <person name="Vermerris W."/>
            <person name="Kresovich S."/>
        </authorList>
    </citation>
    <scope>NUCLEOTIDE SEQUENCE</scope>
</reference>
<proteinExistence type="predicted"/>
<dbReference type="EMBL" id="CM027684">
    <property type="protein sequence ID" value="KAG0530478.1"/>
    <property type="molecule type" value="Genomic_DNA"/>
</dbReference>
<gene>
    <name evidence="1" type="ORF">BDA96_05G190100</name>
</gene>